<keyword evidence="1" id="KW-0863">Zinc-finger</keyword>
<evidence type="ECO:0000313" key="6">
    <source>
        <dbReference type="Proteomes" id="UP001162131"/>
    </source>
</evidence>
<dbReference type="GO" id="GO:0035725">
    <property type="term" value="P:sodium ion transmembrane transport"/>
    <property type="evidence" value="ECO:0007669"/>
    <property type="project" value="TreeGrafter"/>
</dbReference>
<dbReference type="SUPFAM" id="SSF57756">
    <property type="entry name" value="Retrovirus zinc finger-like domains"/>
    <property type="match status" value="1"/>
</dbReference>
<name>A0AAU9J4R2_9CILI</name>
<dbReference type="InterPro" id="IPR014710">
    <property type="entry name" value="RmlC-like_jellyroll"/>
</dbReference>
<keyword evidence="6" id="KW-1185">Reference proteome</keyword>
<dbReference type="PANTHER" id="PTHR45689:SF5">
    <property type="entry name" value="I[[H]] CHANNEL, ISOFORM E"/>
    <property type="match status" value="1"/>
</dbReference>
<sequence>MNKSTRAISKNTRKIWASTSIAQSVLKRAVTSTFATQNMTASTLRSSYFPDPHARHRWHLNFGVFKPDSNWKLLWDICGISQILYLAFILPFALSYGNVRHFNFIIKFIEAFFYFDILVNMNTGFYFSGSFITDHKSIWNRYLKSWFPLDLISSIPLEDIMPYMDLGDDTRGNPFEFHALYFVKTLWLLRLLRFVKIKKVLYQIMDEFPHPILIALVRILTFFGIAFFATHWMSCIIYASHRLAFQTIPEIWIKYDIPRSDKWLFYFFYVFETMATVGYISIVTDPREKILILLIMYMSGLIYGYLIEGIREAISKSQQQQSYFRSAVLRMKFYMTNNKIPSSLRSRVFLFIEHLERIADENILDETEILQSLSLPLKEEILIKTRGYFLFNSAPFRNYSHYFLRYLVHFLEIQVFGPGDLIIKEGEIGKNIYWIFNGSVEIYDQKTFSTFRDLFKGKYFGEIGFFLNKKRCASAKAKTYTELFELKRYKFNQLTSTRHSEEETTNLLAKQCERDLSALGVRCYFCSEIGHAARDCKKYVFIVDHKKVIKKADHRKYQISKIVSRDKIAEKNKMYRKKISQVEQFRRYDTKNLPGREEHLANFQDRSSLVAKARLYQMNSSRYSNASSLALIEEELGEVSHDSEMPNELLPESFQFGKNFVRKHMISRSENMEPSIGGSIVFSSEIPSTEYNLTLNDDVFDCQINNNAWS</sequence>
<dbReference type="GO" id="GO:0098855">
    <property type="term" value="C:HCN channel complex"/>
    <property type="evidence" value="ECO:0007669"/>
    <property type="project" value="TreeGrafter"/>
</dbReference>
<dbReference type="GO" id="GO:0003254">
    <property type="term" value="P:regulation of membrane depolarization"/>
    <property type="evidence" value="ECO:0007669"/>
    <property type="project" value="TreeGrafter"/>
</dbReference>
<dbReference type="InterPro" id="IPR018490">
    <property type="entry name" value="cNMP-bd_dom_sf"/>
</dbReference>
<feature type="transmembrane region" description="Helical" evidence="2">
    <location>
        <begin position="73"/>
        <end position="96"/>
    </location>
</feature>
<dbReference type="SUPFAM" id="SSF81324">
    <property type="entry name" value="Voltage-gated potassium channels"/>
    <property type="match status" value="1"/>
</dbReference>
<dbReference type="Pfam" id="PF00098">
    <property type="entry name" value="zf-CCHC"/>
    <property type="match status" value="1"/>
</dbReference>
<dbReference type="PROSITE" id="PS50158">
    <property type="entry name" value="ZF_CCHC"/>
    <property type="match status" value="1"/>
</dbReference>
<feature type="transmembrane region" description="Helical" evidence="2">
    <location>
        <begin position="213"/>
        <end position="239"/>
    </location>
</feature>
<dbReference type="Gene3D" id="1.10.287.70">
    <property type="match status" value="1"/>
</dbReference>
<feature type="domain" description="CCHC-type" evidence="4">
    <location>
        <begin position="522"/>
        <end position="538"/>
    </location>
</feature>
<keyword evidence="2" id="KW-0472">Membrane</keyword>
<dbReference type="GO" id="GO:0005249">
    <property type="term" value="F:voltage-gated potassium channel activity"/>
    <property type="evidence" value="ECO:0007669"/>
    <property type="project" value="TreeGrafter"/>
</dbReference>
<dbReference type="Proteomes" id="UP001162131">
    <property type="component" value="Unassembled WGS sequence"/>
</dbReference>
<gene>
    <name evidence="5" type="ORF">BSTOLATCC_MIC21000</name>
</gene>
<feature type="transmembrane region" description="Helical" evidence="2">
    <location>
        <begin position="263"/>
        <end position="283"/>
    </location>
</feature>
<protein>
    <recommendedName>
        <fullName evidence="7">Cyclic nucleotide-binding domain-containing protein</fullName>
    </recommendedName>
</protein>
<accession>A0AAU9J4R2</accession>
<evidence type="ECO:0000313" key="5">
    <source>
        <dbReference type="EMBL" id="CAG9318527.1"/>
    </source>
</evidence>
<keyword evidence="2" id="KW-1133">Transmembrane helix</keyword>
<dbReference type="CDD" id="cd00038">
    <property type="entry name" value="CAP_ED"/>
    <property type="match status" value="1"/>
</dbReference>
<dbReference type="InterPro" id="IPR036875">
    <property type="entry name" value="Znf_CCHC_sf"/>
</dbReference>
<evidence type="ECO:0000259" key="3">
    <source>
        <dbReference type="PROSITE" id="PS50042"/>
    </source>
</evidence>
<evidence type="ECO:0000259" key="4">
    <source>
        <dbReference type="PROSITE" id="PS50158"/>
    </source>
</evidence>
<dbReference type="GO" id="GO:0008270">
    <property type="term" value="F:zinc ion binding"/>
    <property type="evidence" value="ECO:0007669"/>
    <property type="project" value="UniProtKB-KW"/>
</dbReference>
<keyword evidence="2" id="KW-0812">Transmembrane</keyword>
<dbReference type="GO" id="GO:0003676">
    <property type="term" value="F:nucleic acid binding"/>
    <property type="evidence" value="ECO:0007669"/>
    <property type="project" value="InterPro"/>
</dbReference>
<feature type="domain" description="Cyclic nucleotide-binding" evidence="3">
    <location>
        <begin position="395"/>
        <end position="494"/>
    </location>
</feature>
<dbReference type="SUPFAM" id="SSF51206">
    <property type="entry name" value="cAMP-binding domain-like"/>
    <property type="match status" value="1"/>
</dbReference>
<dbReference type="PROSITE" id="PS50042">
    <property type="entry name" value="CNMP_BINDING_3"/>
    <property type="match status" value="1"/>
</dbReference>
<dbReference type="AlphaFoldDB" id="A0AAU9J4R2"/>
<comment type="caution">
    <text evidence="5">The sequence shown here is derived from an EMBL/GenBank/DDBJ whole genome shotgun (WGS) entry which is preliminary data.</text>
</comment>
<dbReference type="Pfam" id="PF00027">
    <property type="entry name" value="cNMP_binding"/>
    <property type="match status" value="1"/>
</dbReference>
<proteinExistence type="predicted"/>
<feature type="transmembrane region" description="Helical" evidence="2">
    <location>
        <begin position="290"/>
        <end position="307"/>
    </location>
</feature>
<dbReference type="InterPro" id="IPR001878">
    <property type="entry name" value="Znf_CCHC"/>
</dbReference>
<dbReference type="PANTHER" id="PTHR45689">
    <property type="entry name" value="I[[H]] CHANNEL, ISOFORM E"/>
    <property type="match status" value="1"/>
</dbReference>
<evidence type="ECO:0000256" key="1">
    <source>
        <dbReference type="PROSITE-ProRule" id="PRU00047"/>
    </source>
</evidence>
<keyword evidence="1" id="KW-0479">Metal-binding</keyword>
<evidence type="ECO:0008006" key="7">
    <source>
        <dbReference type="Google" id="ProtNLM"/>
    </source>
</evidence>
<evidence type="ECO:0000256" key="2">
    <source>
        <dbReference type="SAM" id="Phobius"/>
    </source>
</evidence>
<dbReference type="Gene3D" id="1.10.287.630">
    <property type="entry name" value="Helix hairpin bin"/>
    <property type="match status" value="1"/>
</dbReference>
<keyword evidence="1" id="KW-0862">Zinc</keyword>
<organism evidence="5 6">
    <name type="scientific">Blepharisma stoltei</name>
    <dbReference type="NCBI Taxonomy" id="1481888"/>
    <lineage>
        <taxon>Eukaryota</taxon>
        <taxon>Sar</taxon>
        <taxon>Alveolata</taxon>
        <taxon>Ciliophora</taxon>
        <taxon>Postciliodesmatophora</taxon>
        <taxon>Heterotrichea</taxon>
        <taxon>Heterotrichida</taxon>
        <taxon>Blepharismidae</taxon>
        <taxon>Blepharisma</taxon>
    </lineage>
</organism>
<dbReference type="EMBL" id="CAJZBQ010000020">
    <property type="protein sequence ID" value="CAG9318527.1"/>
    <property type="molecule type" value="Genomic_DNA"/>
</dbReference>
<dbReference type="InterPro" id="IPR000595">
    <property type="entry name" value="cNMP-bd_dom"/>
</dbReference>
<reference evidence="5" key="1">
    <citation type="submission" date="2021-09" db="EMBL/GenBank/DDBJ databases">
        <authorList>
            <consortium name="AG Swart"/>
            <person name="Singh M."/>
            <person name="Singh A."/>
            <person name="Seah K."/>
            <person name="Emmerich C."/>
        </authorList>
    </citation>
    <scope>NUCLEOTIDE SEQUENCE</scope>
    <source>
        <strain evidence="5">ATCC30299</strain>
    </source>
</reference>
<dbReference type="InterPro" id="IPR051413">
    <property type="entry name" value="K/Na_HCN_channel"/>
</dbReference>
<dbReference type="SMART" id="SM00100">
    <property type="entry name" value="cNMP"/>
    <property type="match status" value="1"/>
</dbReference>
<feature type="transmembrane region" description="Helical" evidence="2">
    <location>
        <begin position="108"/>
        <end position="127"/>
    </location>
</feature>
<dbReference type="Gene3D" id="2.60.120.10">
    <property type="entry name" value="Jelly Rolls"/>
    <property type="match status" value="1"/>
</dbReference>